<reference evidence="1 2" key="1">
    <citation type="submission" date="2014-06" db="EMBL/GenBank/DDBJ databases">
        <title>The Genome of the Aflatoxigenic Filamentous Fungus Aspergillus nomius.</title>
        <authorList>
            <person name="Moore M.G."/>
            <person name="Shannon B.M."/>
            <person name="Brian M.M."/>
        </authorList>
    </citation>
    <scope>NUCLEOTIDE SEQUENCE [LARGE SCALE GENOMIC DNA]</scope>
    <source>
        <strain evidence="1 2">NRRL 13137</strain>
    </source>
</reference>
<dbReference type="CDD" id="cd02440">
    <property type="entry name" value="AdoMet_MTases"/>
    <property type="match status" value="1"/>
</dbReference>
<evidence type="ECO:0000313" key="2">
    <source>
        <dbReference type="Proteomes" id="UP000037505"/>
    </source>
</evidence>
<gene>
    <name evidence="1" type="ORF">ANOM_011299</name>
</gene>
<dbReference type="AlphaFoldDB" id="A0A0L1IKH9"/>
<dbReference type="InterPro" id="IPR029063">
    <property type="entry name" value="SAM-dependent_MTases_sf"/>
</dbReference>
<name>A0A0L1IKH9_ASPN3</name>
<dbReference type="STRING" id="1509407.A0A0L1IKH9"/>
<dbReference type="InterPro" id="IPR050320">
    <property type="entry name" value="N5-glutamine_MTase"/>
</dbReference>
<evidence type="ECO:0008006" key="3">
    <source>
        <dbReference type="Google" id="ProtNLM"/>
    </source>
</evidence>
<dbReference type="Gene3D" id="1.10.8.10">
    <property type="entry name" value="DNA helicase RuvA subunit, C-terminal domain"/>
    <property type="match status" value="1"/>
</dbReference>
<dbReference type="PANTHER" id="PTHR18895">
    <property type="entry name" value="HEMK METHYLTRANSFERASE"/>
    <property type="match status" value="1"/>
</dbReference>
<dbReference type="GO" id="GO:0008168">
    <property type="term" value="F:methyltransferase activity"/>
    <property type="evidence" value="ECO:0007669"/>
    <property type="project" value="InterPro"/>
</dbReference>
<accession>A0A0L1IKH9</accession>
<proteinExistence type="predicted"/>
<dbReference type="PANTHER" id="PTHR18895:SF74">
    <property type="entry name" value="MTRF1L RELEASE FACTOR GLUTAMINE METHYLTRANSFERASE"/>
    <property type="match status" value="1"/>
</dbReference>
<dbReference type="OrthoDB" id="269872at2759"/>
<dbReference type="GeneID" id="26813103"/>
<organism evidence="1 2">
    <name type="scientific">Aspergillus nomiae NRRL (strain ATCC 15546 / NRRL 13137 / CBS 260.88 / M93)</name>
    <dbReference type="NCBI Taxonomy" id="1509407"/>
    <lineage>
        <taxon>Eukaryota</taxon>
        <taxon>Fungi</taxon>
        <taxon>Dikarya</taxon>
        <taxon>Ascomycota</taxon>
        <taxon>Pezizomycotina</taxon>
        <taxon>Eurotiomycetes</taxon>
        <taxon>Eurotiomycetidae</taxon>
        <taxon>Eurotiales</taxon>
        <taxon>Aspergillaceae</taxon>
        <taxon>Aspergillus</taxon>
        <taxon>Aspergillus subgen. Circumdati</taxon>
    </lineage>
</organism>
<dbReference type="GO" id="GO:0032259">
    <property type="term" value="P:methylation"/>
    <property type="evidence" value="ECO:0007669"/>
    <property type="project" value="InterPro"/>
</dbReference>
<dbReference type="EMBL" id="JNOM01000699">
    <property type="protein sequence ID" value="KNG80101.1"/>
    <property type="molecule type" value="Genomic_DNA"/>
</dbReference>
<dbReference type="Gene3D" id="3.40.50.150">
    <property type="entry name" value="Vaccinia Virus protein VP39"/>
    <property type="match status" value="1"/>
</dbReference>
<protein>
    <recommendedName>
        <fullName evidence="3">S-adenosyl-L-methionine-dependent methyltransferase</fullName>
    </recommendedName>
</protein>
<dbReference type="GO" id="GO:0003676">
    <property type="term" value="F:nucleic acid binding"/>
    <property type="evidence" value="ECO:0007669"/>
    <property type="project" value="InterPro"/>
</dbReference>
<dbReference type="Proteomes" id="UP000037505">
    <property type="component" value="Unassembled WGS sequence"/>
</dbReference>
<comment type="caution">
    <text evidence="1">The sequence shown here is derived from an EMBL/GenBank/DDBJ whole genome shotgun (WGS) entry which is preliminary data.</text>
</comment>
<dbReference type="InterPro" id="IPR002052">
    <property type="entry name" value="DNA_methylase_N6_adenine_CS"/>
</dbReference>
<dbReference type="SUPFAM" id="SSF53335">
    <property type="entry name" value="S-adenosyl-L-methionine-dependent methyltransferases"/>
    <property type="match status" value="1"/>
</dbReference>
<sequence length="367" mass="40416">MPRISNLAILRAYQQNPLLPLLLRECRSHDSAKNELRWLQERASRTITSKQVARSTLAPLGWRRLLRSMCHTRSKGMPLQYILGDQPFGELDILCEKGVLIPRAETETFTIQTAKLILDNIQKHGRHEFGQQQGSFRIVDLCTGSGCISLLLHALLAPHIGRLSILGIDLSPAAIGLANKNLARNVQQGLLSNRAAAEVSFQHGNVLTHDSTGLPSAMEVLRNYQGLSFDREPKCDVVISNPPYISPESFRDGTTSRSVRVFEPKLALVPPSGDPTIGLGLSRQADLFYYHIILLSFQIRAKLVVLECGDHSQARRVSAIVKTLSSGYRLNSLSIEIWSSSGTPISDETSSENGPCAVVLHNWAVGS</sequence>
<dbReference type="PROSITE" id="PS00092">
    <property type="entry name" value="N6_MTASE"/>
    <property type="match status" value="1"/>
</dbReference>
<evidence type="ECO:0000313" key="1">
    <source>
        <dbReference type="EMBL" id="KNG80101.1"/>
    </source>
</evidence>
<dbReference type="GO" id="GO:0005739">
    <property type="term" value="C:mitochondrion"/>
    <property type="evidence" value="ECO:0007669"/>
    <property type="project" value="TreeGrafter"/>
</dbReference>
<keyword evidence="2" id="KW-1185">Reference proteome</keyword>
<dbReference type="RefSeq" id="XP_015401024.1">
    <property type="nucleotide sequence ID" value="XM_015556555.1"/>
</dbReference>